<keyword evidence="1" id="KW-0812">Transmembrane</keyword>
<name>A0AAN9EWY4_CLITE</name>
<gene>
    <name evidence="2" type="ORF">RJT34_30411</name>
</gene>
<dbReference type="AlphaFoldDB" id="A0AAN9EWY4"/>
<proteinExistence type="predicted"/>
<sequence>MVGCPKGKQGLQNRIQFGDLSAKGKSDGPGLDKSYKPVLQVDQCLLTKSGSEVASGKKRKGFEILSNADCMDKIGRIDKSPEVHKSGNSDLQLNLKQTSYMRSEREKLDLVWLLFYVVPIMIQLFSYTSELFNYLADC</sequence>
<organism evidence="2 3">
    <name type="scientific">Clitoria ternatea</name>
    <name type="common">Butterfly pea</name>
    <dbReference type="NCBI Taxonomy" id="43366"/>
    <lineage>
        <taxon>Eukaryota</taxon>
        <taxon>Viridiplantae</taxon>
        <taxon>Streptophyta</taxon>
        <taxon>Embryophyta</taxon>
        <taxon>Tracheophyta</taxon>
        <taxon>Spermatophyta</taxon>
        <taxon>Magnoliopsida</taxon>
        <taxon>eudicotyledons</taxon>
        <taxon>Gunneridae</taxon>
        <taxon>Pentapetalae</taxon>
        <taxon>rosids</taxon>
        <taxon>fabids</taxon>
        <taxon>Fabales</taxon>
        <taxon>Fabaceae</taxon>
        <taxon>Papilionoideae</taxon>
        <taxon>50 kb inversion clade</taxon>
        <taxon>NPAAA clade</taxon>
        <taxon>indigoferoid/millettioid clade</taxon>
        <taxon>Phaseoleae</taxon>
        <taxon>Clitoria</taxon>
    </lineage>
</organism>
<keyword evidence="1" id="KW-0472">Membrane</keyword>
<accession>A0AAN9EWY4</accession>
<feature type="transmembrane region" description="Helical" evidence="1">
    <location>
        <begin position="110"/>
        <end position="127"/>
    </location>
</feature>
<dbReference type="Proteomes" id="UP001359559">
    <property type="component" value="Unassembled WGS sequence"/>
</dbReference>
<reference evidence="2 3" key="1">
    <citation type="submission" date="2024-01" db="EMBL/GenBank/DDBJ databases">
        <title>The genomes of 5 underutilized Papilionoideae crops provide insights into root nodulation and disease resistance.</title>
        <authorList>
            <person name="Yuan L."/>
        </authorList>
    </citation>
    <scope>NUCLEOTIDE SEQUENCE [LARGE SCALE GENOMIC DNA]</scope>
    <source>
        <strain evidence="2">LY-2023</strain>
        <tissue evidence="2">Leaf</tissue>
    </source>
</reference>
<keyword evidence="1" id="KW-1133">Transmembrane helix</keyword>
<evidence type="ECO:0000313" key="3">
    <source>
        <dbReference type="Proteomes" id="UP001359559"/>
    </source>
</evidence>
<evidence type="ECO:0000256" key="1">
    <source>
        <dbReference type="SAM" id="Phobius"/>
    </source>
</evidence>
<evidence type="ECO:0000313" key="2">
    <source>
        <dbReference type="EMBL" id="KAK7262830.1"/>
    </source>
</evidence>
<keyword evidence="3" id="KW-1185">Reference proteome</keyword>
<protein>
    <submittedName>
        <fullName evidence="2">Uncharacterized protein</fullName>
    </submittedName>
</protein>
<dbReference type="EMBL" id="JAYKXN010000008">
    <property type="protein sequence ID" value="KAK7262830.1"/>
    <property type="molecule type" value="Genomic_DNA"/>
</dbReference>
<comment type="caution">
    <text evidence="2">The sequence shown here is derived from an EMBL/GenBank/DDBJ whole genome shotgun (WGS) entry which is preliminary data.</text>
</comment>